<dbReference type="Pfam" id="PF12391">
    <property type="entry name" value="PCDO_beta_N"/>
    <property type="match status" value="1"/>
</dbReference>
<dbReference type="InterPro" id="IPR012785">
    <property type="entry name" value="Protocat_dOase_b"/>
</dbReference>
<evidence type="ECO:0000313" key="5">
    <source>
        <dbReference type="EMBL" id="PDH33841.1"/>
    </source>
</evidence>
<dbReference type="PANTHER" id="PTHR33711:SF10">
    <property type="entry name" value="INTRADIOL RING-CLEAVAGE DIOXYGENASES DOMAIN-CONTAINING PROTEIN"/>
    <property type="match status" value="1"/>
</dbReference>
<dbReference type="Proteomes" id="UP000219329">
    <property type="component" value="Unassembled WGS sequence"/>
</dbReference>
<dbReference type="PROSITE" id="PS00083">
    <property type="entry name" value="INTRADIOL_DIOXYGENAS"/>
    <property type="match status" value="1"/>
</dbReference>
<feature type="domain" description="Intradiol ring-cleavage dioxygenases" evidence="4">
    <location>
        <begin position="81"/>
        <end position="109"/>
    </location>
</feature>
<dbReference type="InterPro" id="IPR050770">
    <property type="entry name" value="Intradiol_RC_Dioxygenase"/>
</dbReference>
<dbReference type="Gene3D" id="2.60.130.10">
    <property type="entry name" value="Aromatic compound dioxygenase"/>
    <property type="match status" value="1"/>
</dbReference>
<evidence type="ECO:0000313" key="6">
    <source>
        <dbReference type="Proteomes" id="UP000219329"/>
    </source>
</evidence>
<reference evidence="5 6" key="1">
    <citation type="submission" date="2017-08" db="EMBL/GenBank/DDBJ databases">
        <title>Fine stratification of microbial communities through a metagenomic profile of the photic zone.</title>
        <authorList>
            <person name="Haro-Moreno J.M."/>
            <person name="Lopez-Perez M."/>
            <person name="De La Torre J."/>
            <person name="Picazo A."/>
            <person name="Camacho A."/>
            <person name="Rodriguez-Valera F."/>
        </authorList>
    </citation>
    <scope>NUCLEOTIDE SEQUENCE [LARGE SCALE GENOMIC DNA]</scope>
    <source>
        <strain evidence="5">MED-G28</strain>
    </source>
</reference>
<dbReference type="NCBIfam" id="TIGR02422">
    <property type="entry name" value="protocat_beta"/>
    <property type="match status" value="1"/>
</dbReference>
<keyword evidence="3" id="KW-0560">Oxidoreductase</keyword>
<dbReference type="EMBL" id="NTJZ01000006">
    <property type="protein sequence ID" value="PDH33841.1"/>
    <property type="molecule type" value="Genomic_DNA"/>
</dbReference>
<evidence type="ECO:0000256" key="1">
    <source>
        <dbReference type="ARBA" id="ARBA00007825"/>
    </source>
</evidence>
<dbReference type="PANTHER" id="PTHR33711">
    <property type="entry name" value="DIOXYGENASE, PUTATIVE (AFU_ORTHOLOGUE AFUA_2G02910)-RELATED"/>
    <property type="match status" value="1"/>
</dbReference>
<dbReference type="Pfam" id="PF00775">
    <property type="entry name" value="Dioxygenase_C"/>
    <property type="match status" value="1"/>
</dbReference>
<evidence type="ECO:0000256" key="2">
    <source>
        <dbReference type="ARBA" id="ARBA00022964"/>
    </source>
</evidence>
<proteinExistence type="inferred from homology"/>
<name>A0A2A5WBU7_9GAMM</name>
<sequence>MASIDSSQNPPFIFADYKSSLLRGPMQSPIDIVELYSRNSETKIGELLGSLSSRFAIGELDHDLTRNVCNEGEPLGERMIVSGRVLNQLGKPVPGVLIEVWQANASGRYVHKADQHEAPIDPNFIGVGRCISDRDGQYRFCTIKPGAYPWKNHPNAWRPQHIHFSLLGEAINSRLVTQMYFPGDPLLSLDPIFMAVPASARERLVSTFDLSISEAGFALGYHFDIVIAGGLSTPSEDDGGHG</sequence>
<gene>
    <name evidence="5" type="primary">pcaH</name>
    <name evidence="5" type="ORF">CNF02_07380</name>
</gene>
<evidence type="ECO:0000259" key="4">
    <source>
        <dbReference type="PROSITE" id="PS00083"/>
    </source>
</evidence>
<comment type="caution">
    <text evidence="5">The sequence shown here is derived from an EMBL/GenBank/DDBJ whole genome shotgun (WGS) entry which is preliminary data.</text>
</comment>
<dbReference type="GO" id="GO:0008199">
    <property type="term" value="F:ferric iron binding"/>
    <property type="evidence" value="ECO:0007669"/>
    <property type="project" value="InterPro"/>
</dbReference>
<dbReference type="GO" id="GO:0019619">
    <property type="term" value="P:3,4-dihydroxybenzoate catabolic process"/>
    <property type="evidence" value="ECO:0007669"/>
    <property type="project" value="InterPro"/>
</dbReference>
<protein>
    <submittedName>
        <fullName evidence="5">Protocatechuate 3,4-dioxygenase subunit beta</fullName>
    </submittedName>
</protein>
<dbReference type="InterPro" id="IPR015889">
    <property type="entry name" value="Intradiol_dOase_core"/>
</dbReference>
<organism evidence="5 6">
    <name type="scientific">OM182 bacterium MED-G28</name>
    <dbReference type="NCBI Taxonomy" id="1986256"/>
    <lineage>
        <taxon>Bacteria</taxon>
        <taxon>Pseudomonadati</taxon>
        <taxon>Pseudomonadota</taxon>
        <taxon>Gammaproteobacteria</taxon>
        <taxon>OMG group</taxon>
        <taxon>OM182 clade</taxon>
    </lineage>
</organism>
<dbReference type="InterPro" id="IPR024756">
    <property type="entry name" value="PCDO_beta_N"/>
</dbReference>
<evidence type="ECO:0000256" key="3">
    <source>
        <dbReference type="ARBA" id="ARBA00023002"/>
    </source>
</evidence>
<dbReference type="SUPFAM" id="SSF49482">
    <property type="entry name" value="Aromatic compound dioxygenase"/>
    <property type="match status" value="1"/>
</dbReference>
<comment type="similarity">
    <text evidence="1">Belongs to the intradiol ring-cleavage dioxygenase family.</text>
</comment>
<dbReference type="GO" id="GO:0018578">
    <property type="term" value="F:protocatechuate 3,4-dioxygenase activity"/>
    <property type="evidence" value="ECO:0007669"/>
    <property type="project" value="InterPro"/>
</dbReference>
<accession>A0A2A5WBU7</accession>
<dbReference type="InterPro" id="IPR000627">
    <property type="entry name" value="Intradiol_dOase_C"/>
</dbReference>
<dbReference type="AlphaFoldDB" id="A0A2A5WBU7"/>
<keyword evidence="2 5" id="KW-0223">Dioxygenase</keyword>